<reference evidence="1 2" key="1">
    <citation type="submission" date="2020-09" db="EMBL/GenBank/DDBJ databases">
        <title>Dyella sp. 7MK23 isolated from forest soil.</title>
        <authorList>
            <person name="Fu J."/>
        </authorList>
    </citation>
    <scope>NUCLEOTIDE SEQUENCE [LARGE SCALE GENOMIC DNA]</scope>
    <source>
        <strain evidence="1 2">7MK23</strain>
    </source>
</reference>
<dbReference type="RefSeq" id="WP_192557719.1">
    <property type="nucleotide sequence ID" value="NZ_JACZZA010000018.1"/>
</dbReference>
<dbReference type="SMART" id="SM00248">
    <property type="entry name" value="ANK"/>
    <property type="match status" value="5"/>
</dbReference>
<dbReference type="Pfam" id="PF00023">
    <property type="entry name" value="Ank"/>
    <property type="match status" value="1"/>
</dbReference>
<dbReference type="PANTHER" id="PTHR46224">
    <property type="entry name" value="ANKYRIN REPEAT FAMILY PROTEIN"/>
    <property type="match status" value="1"/>
</dbReference>
<sequence length="522" mass="55553">MKALPARPHLDHLKKQAKTLLDEVRQGNRDALERIRLALPAAASLDHDAIARMDLRLHDAQSCVAREYGFASWTQLKDYVALAAVNADAAQRREQWQCWAFGYGYQVAKPQLAQRLLHAHPDLLTGDPVLACAVGDTAAVQAAMAADPQWVTQGRADNAMTPLLSASFSALVALPAYAPGIRACVKLLLAAGADPNVAWMDPLLPNDPLSALYGAAGRNHDVDIARMLLQAGANPNDGESLYHATEDADTTLVAMLLQAGARVSGCNALFRALDGELPDTLRLLLAHGGDANEAGPHGAPLLHAIHRRRSPEIIGMLLDAGADPAVCDKHGMSAYRLAHRLGLTAVAQRLLQAGAVADDKPVDTFLNACARADRAKVKALLIANPGLIGKLSARALRMLPELASTGCDEAVRVMVEAGWPIAVRGGDIDGSALNWAVFRGNAPLAAFLLAHGAHYDEPHGYNDNVYGTLCFAAIAETTPGGDWLACAKALIEAGSPIPALRYQFPEEIAAYFEELRGHHDPA</sequence>
<dbReference type="SUPFAM" id="SSF48403">
    <property type="entry name" value="Ankyrin repeat"/>
    <property type="match status" value="1"/>
</dbReference>
<dbReference type="Gene3D" id="1.25.40.20">
    <property type="entry name" value="Ankyrin repeat-containing domain"/>
    <property type="match status" value="3"/>
</dbReference>
<organism evidence="1 2">
    <name type="scientific">Dyella acidiphila</name>
    <dbReference type="NCBI Taxonomy" id="2775866"/>
    <lineage>
        <taxon>Bacteria</taxon>
        <taxon>Pseudomonadati</taxon>
        <taxon>Pseudomonadota</taxon>
        <taxon>Gammaproteobacteria</taxon>
        <taxon>Lysobacterales</taxon>
        <taxon>Rhodanobacteraceae</taxon>
        <taxon>Dyella</taxon>
    </lineage>
</organism>
<comment type="caution">
    <text evidence="1">The sequence shown here is derived from an EMBL/GenBank/DDBJ whole genome shotgun (WGS) entry which is preliminary data.</text>
</comment>
<name>A0ABR9GFP7_9GAMM</name>
<proteinExistence type="predicted"/>
<dbReference type="InterPro" id="IPR002110">
    <property type="entry name" value="Ankyrin_rpt"/>
</dbReference>
<evidence type="ECO:0000313" key="2">
    <source>
        <dbReference type="Proteomes" id="UP000651010"/>
    </source>
</evidence>
<keyword evidence="2" id="KW-1185">Reference proteome</keyword>
<dbReference type="InterPro" id="IPR036770">
    <property type="entry name" value="Ankyrin_rpt-contain_sf"/>
</dbReference>
<dbReference type="Proteomes" id="UP000651010">
    <property type="component" value="Unassembled WGS sequence"/>
</dbReference>
<dbReference type="EMBL" id="JACZZA010000018">
    <property type="protein sequence ID" value="MBE1162873.1"/>
    <property type="molecule type" value="Genomic_DNA"/>
</dbReference>
<accession>A0ABR9GFP7</accession>
<evidence type="ECO:0008006" key="3">
    <source>
        <dbReference type="Google" id="ProtNLM"/>
    </source>
</evidence>
<evidence type="ECO:0000313" key="1">
    <source>
        <dbReference type="EMBL" id="MBE1162873.1"/>
    </source>
</evidence>
<protein>
    <recommendedName>
        <fullName evidence="3">Ankyrin repeat domain-containing protein</fullName>
    </recommendedName>
</protein>
<dbReference type="InterPro" id="IPR051616">
    <property type="entry name" value="Cul2-RING_E3_ligase_SR"/>
</dbReference>
<gene>
    <name evidence="1" type="ORF">IGX34_21020</name>
</gene>
<dbReference type="PANTHER" id="PTHR46224:SF64">
    <property type="entry name" value="IQ MOTIF AND ANKYRIN REPEAT DOMAIN-CONTAINING PROTEIN 1"/>
    <property type="match status" value="1"/>
</dbReference>